<dbReference type="InterPro" id="IPR000772">
    <property type="entry name" value="Ricin_B_lectin"/>
</dbReference>
<evidence type="ECO:0000313" key="3">
    <source>
        <dbReference type="EMBL" id="OCF52153.1"/>
    </source>
</evidence>
<dbReference type="GeneID" id="30169807"/>
<feature type="signal peptide" evidence="1">
    <location>
        <begin position="1"/>
        <end position="20"/>
    </location>
</feature>
<dbReference type="AlphaFoldDB" id="A0A1B9I9J5"/>
<evidence type="ECO:0000313" key="5">
    <source>
        <dbReference type="Proteomes" id="UP000094020"/>
    </source>
</evidence>
<dbReference type="PROSITE" id="PS50231">
    <property type="entry name" value="RICIN_B_LECTIN"/>
    <property type="match status" value="2"/>
</dbReference>
<accession>A0A1B9I9J5</accession>
<organism evidence="3">
    <name type="scientific">Kwoniella pini CBS 10737</name>
    <dbReference type="NCBI Taxonomy" id="1296096"/>
    <lineage>
        <taxon>Eukaryota</taxon>
        <taxon>Fungi</taxon>
        <taxon>Dikarya</taxon>
        <taxon>Basidiomycota</taxon>
        <taxon>Agaricomycotina</taxon>
        <taxon>Tremellomycetes</taxon>
        <taxon>Tremellales</taxon>
        <taxon>Cryptococcaceae</taxon>
        <taxon>Kwoniella</taxon>
    </lineage>
</organism>
<evidence type="ECO:0000256" key="1">
    <source>
        <dbReference type="SAM" id="SignalP"/>
    </source>
</evidence>
<dbReference type="SUPFAM" id="SSF50370">
    <property type="entry name" value="Ricin B-like lectins"/>
    <property type="match status" value="2"/>
</dbReference>
<keyword evidence="1" id="KW-0732">Signal</keyword>
<name>A0A1B9I9J5_9TREE</name>
<gene>
    <name evidence="3" type="ORF">I206_01438</name>
    <name evidence="4" type="ORF">I206_103558</name>
</gene>
<reference evidence="4" key="4">
    <citation type="submission" date="2024-02" db="EMBL/GenBank/DDBJ databases">
        <title>Comparative genomics of Cryptococcus and Kwoniella reveals pathogenesis evolution and contrasting modes of karyotype evolution via chromosome fusion or intercentromeric recombination.</title>
        <authorList>
            <person name="Coelho M.A."/>
            <person name="David-Palma M."/>
            <person name="Shea T."/>
            <person name="Bowers K."/>
            <person name="McGinley-Smith S."/>
            <person name="Mohammad A.W."/>
            <person name="Gnirke A."/>
            <person name="Yurkov A.M."/>
            <person name="Nowrousian M."/>
            <person name="Sun S."/>
            <person name="Cuomo C.A."/>
            <person name="Heitman J."/>
        </authorList>
    </citation>
    <scope>NUCLEOTIDE SEQUENCE</scope>
    <source>
        <strain evidence="4">CBS 10737</strain>
    </source>
</reference>
<dbReference type="Pfam" id="PF00652">
    <property type="entry name" value="Ricin_B_lectin"/>
    <property type="match status" value="1"/>
</dbReference>
<sequence length="333" mass="37276">MLAIFALYFVTLLYTPIAFSQPLKRQEKELGVYISSIRDGSCLSTNGQPEIGSKVIFDNCDGAETWHVPNEAGLLGLDTLGLVFDQNDQDGLYLREPVKNSTSQLWKWYSDNRIGSSDHTICLEYSQGGPKTAECDSMNVDQVWILRNTSRSQTFDDIAKKDDVNRQGYIHPYGRNDICLSAISAKEPFIGGGIAMTYCSGKGDGNFYLPVSTSESLFKWNLPIKGQKGHIKLSSSNLCLETGLKSYNQKGYYDWSLIYGMGIQLKECDNSIKGQDWIWDGKTIKIVDEGNSNQCLNILGRSGPIQMTNFLNLRPMQLWTCDSSDYNSMFSIS</sequence>
<keyword evidence="5" id="KW-1185">Reference proteome</keyword>
<reference evidence="4" key="2">
    <citation type="submission" date="2013-07" db="EMBL/GenBank/DDBJ databases">
        <authorList>
            <consortium name="The Broad Institute Genome Sequencing Platform"/>
            <person name="Cuomo C."/>
            <person name="Litvintseva A."/>
            <person name="Chen Y."/>
            <person name="Heitman J."/>
            <person name="Sun S."/>
            <person name="Springer D."/>
            <person name="Dromer F."/>
            <person name="Young S.K."/>
            <person name="Zeng Q."/>
            <person name="Gargeya S."/>
            <person name="Fitzgerald M."/>
            <person name="Abouelleil A."/>
            <person name="Alvarado L."/>
            <person name="Berlin A.M."/>
            <person name="Chapman S.B."/>
            <person name="Dewar J."/>
            <person name="Goldberg J."/>
            <person name="Griggs A."/>
            <person name="Gujja S."/>
            <person name="Hansen M."/>
            <person name="Howarth C."/>
            <person name="Imamovic A."/>
            <person name="Larimer J."/>
            <person name="McCowan C."/>
            <person name="Murphy C."/>
            <person name="Pearson M."/>
            <person name="Priest M."/>
            <person name="Roberts A."/>
            <person name="Saif S."/>
            <person name="Shea T."/>
            <person name="Sykes S."/>
            <person name="Wortman J."/>
            <person name="Nusbaum C."/>
            <person name="Birren B."/>
        </authorList>
    </citation>
    <scope>NUCLEOTIDE SEQUENCE</scope>
    <source>
        <strain evidence="4">CBS 10737</strain>
    </source>
</reference>
<dbReference type="Proteomes" id="UP000094020">
    <property type="component" value="Chromosome 4"/>
</dbReference>
<evidence type="ECO:0000259" key="2">
    <source>
        <dbReference type="Pfam" id="PF00652"/>
    </source>
</evidence>
<feature type="chain" id="PRO_5008628450" description="Ricin B lectin domain-containing protein" evidence="1">
    <location>
        <begin position="21"/>
        <end position="333"/>
    </location>
</feature>
<protein>
    <recommendedName>
        <fullName evidence="2">Ricin B lectin domain-containing protein</fullName>
    </recommendedName>
</protein>
<dbReference type="OrthoDB" id="2561018at2759"/>
<dbReference type="EMBL" id="CP144522">
    <property type="protein sequence ID" value="WWC69615.1"/>
    <property type="molecule type" value="Genomic_DNA"/>
</dbReference>
<dbReference type="KEGG" id="kpin:30169807"/>
<evidence type="ECO:0000313" key="4">
    <source>
        <dbReference type="EMBL" id="WWC69615.1"/>
    </source>
</evidence>
<feature type="domain" description="Ricin B lectin" evidence="2">
    <location>
        <begin position="33"/>
        <end position="144"/>
    </location>
</feature>
<proteinExistence type="predicted"/>
<dbReference type="InterPro" id="IPR035992">
    <property type="entry name" value="Ricin_B-like_lectins"/>
</dbReference>
<reference evidence="3" key="1">
    <citation type="submission" date="2013-07" db="EMBL/GenBank/DDBJ databases">
        <title>The Genome Sequence of Cryptococcus pinus CBS10737.</title>
        <authorList>
            <consortium name="The Broad Institute Genome Sequencing Platform"/>
            <person name="Cuomo C."/>
            <person name="Litvintseva A."/>
            <person name="Chen Y."/>
            <person name="Heitman J."/>
            <person name="Sun S."/>
            <person name="Springer D."/>
            <person name="Dromer F."/>
            <person name="Young S.K."/>
            <person name="Zeng Q."/>
            <person name="Gargeya S."/>
            <person name="Fitzgerald M."/>
            <person name="Abouelleil A."/>
            <person name="Alvarado L."/>
            <person name="Berlin A.M."/>
            <person name="Chapman S.B."/>
            <person name="Dewar J."/>
            <person name="Goldberg J."/>
            <person name="Griggs A."/>
            <person name="Gujja S."/>
            <person name="Hansen M."/>
            <person name="Howarth C."/>
            <person name="Imamovic A."/>
            <person name="Larimer J."/>
            <person name="McCowan C."/>
            <person name="Murphy C."/>
            <person name="Pearson M."/>
            <person name="Priest M."/>
            <person name="Roberts A."/>
            <person name="Saif S."/>
            <person name="Shea T."/>
            <person name="Sykes S."/>
            <person name="Wortman J."/>
            <person name="Nusbaum C."/>
            <person name="Birren B."/>
        </authorList>
    </citation>
    <scope>NUCLEOTIDE SEQUENCE [LARGE SCALE GENOMIC DNA]</scope>
    <source>
        <strain evidence="3">CBS 10737</strain>
    </source>
</reference>
<dbReference type="EMBL" id="KI894008">
    <property type="protein sequence ID" value="OCF52153.1"/>
    <property type="molecule type" value="Genomic_DNA"/>
</dbReference>
<dbReference type="RefSeq" id="XP_019013372.1">
    <property type="nucleotide sequence ID" value="XM_019153211.1"/>
</dbReference>
<dbReference type="Gene3D" id="2.80.10.50">
    <property type="match status" value="2"/>
</dbReference>
<reference evidence="3" key="3">
    <citation type="submission" date="2016-07" db="EMBL/GenBank/DDBJ databases">
        <title>Evolution of pathogenesis and genome organization in the Tremellales.</title>
        <authorList>
            <person name="Cuomo C."/>
            <person name="Litvintseva A."/>
            <person name="Heitman J."/>
            <person name="Chen Y."/>
            <person name="Sun S."/>
            <person name="Springer D."/>
            <person name="Dromer F."/>
            <person name="Young S."/>
            <person name="Zeng Q."/>
            <person name="Chapman S."/>
            <person name="Gujja S."/>
            <person name="Saif S."/>
            <person name="Birren B."/>
        </authorList>
    </citation>
    <scope>NUCLEOTIDE SEQUENCE</scope>
    <source>
        <strain evidence="3">CBS 10737</strain>
    </source>
</reference>